<keyword evidence="3" id="KW-1185">Reference proteome</keyword>
<dbReference type="Proteomes" id="UP000500767">
    <property type="component" value="Plasmid unnamed8"/>
</dbReference>
<proteinExistence type="predicted"/>
<gene>
    <name evidence="2" type="ORF">HN018_28370</name>
</gene>
<dbReference type="PIRSF" id="PIRSF009320">
    <property type="entry name" value="Nuc_binding_HP_1000"/>
    <property type="match status" value="1"/>
</dbReference>
<dbReference type="Gene3D" id="3.40.50.300">
    <property type="entry name" value="P-loop containing nucleotide triphosphate hydrolases"/>
    <property type="match status" value="1"/>
</dbReference>
<dbReference type="InterPro" id="IPR027417">
    <property type="entry name" value="P-loop_NTPase"/>
</dbReference>
<dbReference type="CDD" id="cd02042">
    <property type="entry name" value="ParAB_family"/>
    <property type="match status" value="1"/>
</dbReference>
<keyword evidence="2" id="KW-0614">Plasmid</keyword>
<evidence type="ECO:0000259" key="1">
    <source>
        <dbReference type="Pfam" id="PF01656"/>
    </source>
</evidence>
<evidence type="ECO:0000313" key="2">
    <source>
        <dbReference type="EMBL" id="QKE94040.1"/>
    </source>
</evidence>
<dbReference type="Pfam" id="PF01656">
    <property type="entry name" value="CbiA"/>
    <property type="match status" value="1"/>
</dbReference>
<feature type="domain" description="CobQ/CobB/MinD/ParA nucleotide binding" evidence="1">
    <location>
        <begin position="4"/>
        <end position="153"/>
    </location>
</feature>
<accession>A0A6M8I0K6</accession>
<dbReference type="InterPro" id="IPR050678">
    <property type="entry name" value="DNA_Partitioning_ATPase"/>
</dbReference>
<sequence length="207" mass="22156">MKTIVLASRKGGAGKTTLSCHLAVEAERAGAGPVAVIDTDQMQGLSQWWDARKAAEPVLIRAEPDLATALQLLRDSGAKLVIIDTPPALSGSVAETIALADLVLIPVQPSPDDLRAVGVTVDMVNEAKKPMAFIINRVKPRVRLTGEAAIALSQHGVVAPCFLWDRTDYAAAKTDGLTAPEIDPDGRAAQEVKELWRYVATRLEMTR</sequence>
<organism evidence="2 3">
    <name type="scientific">Lichenicola cladoniae</name>
    <dbReference type="NCBI Taxonomy" id="1484109"/>
    <lineage>
        <taxon>Bacteria</taxon>
        <taxon>Pseudomonadati</taxon>
        <taxon>Pseudomonadota</taxon>
        <taxon>Alphaproteobacteria</taxon>
        <taxon>Acetobacterales</taxon>
        <taxon>Acetobacteraceae</taxon>
        <taxon>Lichenicola</taxon>
    </lineage>
</organism>
<dbReference type="KEGG" id="lck:HN018_28370"/>
<dbReference type="RefSeq" id="WP_171837328.1">
    <property type="nucleotide sequence ID" value="NZ_CP053715.1"/>
</dbReference>
<dbReference type="PANTHER" id="PTHR13696:SF96">
    <property type="entry name" value="COBQ_COBB_MIND_PARA NUCLEOTIDE BINDING DOMAIN-CONTAINING PROTEIN"/>
    <property type="match status" value="1"/>
</dbReference>
<reference evidence="2 3" key="1">
    <citation type="journal article" date="2014" name="World J. Microbiol. Biotechnol.">
        <title>Biodiversity and physiological characteristics of Antarctic and Arctic lichens-associated bacteria.</title>
        <authorList>
            <person name="Lee Y.M."/>
            <person name="Kim E.H."/>
            <person name="Lee H.K."/>
            <person name="Hong S.G."/>
        </authorList>
    </citation>
    <scope>NUCLEOTIDE SEQUENCE [LARGE SCALE GENOMIC DNA]</scope>
    <source>
        <strain evidence="2 3">PAMC 26569</strain>
        <plasmid evidence="2">unnamed8</plasmid>
    </source>
</reference>
<dbReference type="PANTHER" id="PTHR13696">
    <property type="entry name" value="P-LOOP CONTAINING NUCLEOSIDE TRIPHOSPHATE HYDROLASE"/>
    <property type="match status" value="1"/>
</dbReference>
<geneLocation type="plasmid" evidence="2 3">
    <name>unnamed8</name>
</geneLocation>
<dbReference type="AlphaFoldDB" id="A0A6M8I0K6"/>
<name>A0A6M8I0K6_9PROT</name>
<dbReference type="SUPFAM" id="SSF52540">
    <property type="entry name" value="P-loop containing nucleoside triphosphate hydrolases"/>
    <property type="match status" value="1"/>
</dbReference>
<dbReference type="InterPro" id="IPR002586">
    <property type="entry name" value="CobQ/CobB/MinD/ParA_Nub-bd_dom"/>
</dbReference>
<evidence type="ECO:0000313" key="3">
    <source>
        <dbReference type="Proteomes" id="UP000500767"/>
    </source>
</evidence>
<dbReference type="EMBL" id="CP053715">
    <property type="protein sequence ID" value="QKE94040.1"/>
    <property type="molecule type" value="Genomic_DNA"/>
</dbReference>
<protein>
    <submittedName>
        <fullName evidence="2">ParA family protein</fullName>
    </submittedName>
</protein>